<dbReference type="PROSITE" id="PS50977">
    <property type="entry name" value="HTH_TETR_2"/>
    <property type="match status" value="1"/>
</dbReference>
<keyword evidence="2 3" id="KW-0238">DNA-binding</keyword>
<name>A0A6N8FE22_9BACI</name>
<dbReference type="Gene3D" id="1.10.357.10">
    <property type="entry name" value="Tetracycline Repressor, domain 2"/>
    <property type="match status" value="1"/>
</dbReference>
<proteinExistence type="predicted"/>
<keyword evidence="6" id="KW-1185">Reference proteome</keyword>
<dbReference type="AlphaFoldDB" id="A0A6N8FE22"/>
<dbReference type="GO" id="GO:0003677">
    <property type="term" value="F:DNA binding"/>
    <property type="evidence" value="ECO:0007669"/>
    <property type="project" value="UniProtKB-UniRule"/>
</dbReference>
<dbReference type="InterPro" id="IPR009057">
    <property type="entry name" value="Homeodomain-like_sf"/>
</dbReference>
<dbReference type="Proteomes" id="UP000469125">
    <property type="component" value="Unassembled WGS sequence"/>
</dbReference>
<comment type="caution">
    <text evidence="5">The sequence shown here is derived from an EMBL/GenBank/DDBJ whole genome shotgun (WGS) entry which is preliminary data.</text>
</comment>
<feature type="DNA-binding region" description="H-T-H motif" evidence="3">
    <location>
        <begin position="34"/>
        <end position="53"/>
    </location>
</feature>
<sequence length="199" mass="23797">MEERLETPRKNRTKEHFQLALIDLIKEKGFQSIKVKDIVQYSKYNRSTFYIHYQDKFDLAEDLLHRMLKGIEESVGKAYQSSRKISTVKLNAKSFEIISYIYENRNFFALINYQDTIPEFHTRFPQTILKIYQEKFQFSTINNKPVNMDYFTRYTAYGFYGLLTNWINTDFAATQDEFIEEVIKLSQTHIEMVMYVGHA</sequence>
<dbReference type="PANTHER" id="PTHR43479:SF7">
    <property type="entry name" value="TETR-FAMILY TRANSCRIPTIONAL REGULATOR"/>
    <property type="match status" value="1"/>
</dbReference>
<dbReference type="Pfam" id="PF14278">
    <property type="entry name" value="TetR_C_8"/>
    <property type="match status" value="1"/>
</dbReference>
<feature type="domain" description="HTH tetR-type" evidence="4">
    <location>
        <begin position="11"/>
        <end position="71"/>
    </location>
</feature>
<evidence type="ECO:0000259" key="4">
    <source>
        <dbReference type="PROSITE" id="PS50977"/>
    </source>
</evidence>
<dbReference type="InterPro" id="IPR050624">
    <property type="entry name" value="HTH-type_Tx_Regulator"/>
</dbReference>
<evidence type="ECO:0000256" key="2">
    <source>
        <dbReference type="ARBA" id="ARBA00023125"/>
    </source>
</evidence>
<evidence type="ECO:0000256" key="1">
    <source>
        <dbReference type="ARBA" id="ARBA00022491"/>
    </source>
</evidence>
<dbReference type="SUPFAM" id="SSF46689">
    <property type="entry name" value="Homeodomain-like"/>
    <property type="match status" value="1"/>
</dbReference>
<dbReference type="Pfam" id="PF00440">
    <property type="entry name" value="TetR_N"/>
    <property type="match status" value="1"/>
</dbReference>
<dbReference type="PANTHER" id="PTHR43479">
    <property type="entry name" value="ACREF/ENVCD OPERON REPRESSOR-RELATED"/>
    <property type="match status" value="1"/>
</dbReference>
<organism evidence="5 6">
    <name type="scientific">Ornithinibacillus caprae</name>
    <dbReference type="NCBI Taxonomy" id="2678566"/>
    <lineage>
        <taxon>Bacteria</taxon>
        <taxon>Bacillati</taxon>
        <taxon>Bacillota</taxon>
        <taxon>Bacilli</taxon>
        <taxon>Bacillales</taxon>
        <taxon>Bacillaceae</taxon>
        <taxon>Ornithinibacillus</taxon>
    </lineage>
</organism>
<dbReference type="EMBL" id="WOCA01000003">
    <property type="protein sequence ID" value="MUK87780.1"/>
    <property type="molecule type" value="Genomic_DNA"/>
</dbReference>
<gene>
    <name evidence="5" type="ORF">GMD78_05105</name>
</gene>
<dbReference type="InterPro" id="IPR039532">
    <property type="entry name" value="TetR_C_Firmicutes"/>
</dbReference>
<evidence type="ECO:0000313" key="5">
    <source>
        <dbReference type="EMBL" id="MUK87780.1"/>
    </source>
</evidence>
<evidence type="ECO:0000256" key="3">
    <source>
        <dbReference type="PROSITE-ProRule" id="PRU00335"/>
    </source>
</evidence>
<evidence type="ECO:0000313" key="6">
    <source>
        <dbReference type="Proteomes" id="UP000469125"/>
    </source>
</evidence>
<protein>
    <submittedName>
        <fullName evidence="5">TetR family transcriptional regulator</fullName>
    </submittedName>
</protein>
<dbReference type="InterPro" id="IPR001647">
    <property type="entry name" value="HTH_TetR"/>
</dbReference>
<keyword evidence="1" id="KW-0678">Repressor</keyword>
<accession>A0A6N8FE22</accession>
<reference evidence="5 6" key="1">
    <citation type="submission" date="2019-11" db="EMBL/GenBank/DDBJ databases">
        <authorList>
            <person name="Li X."/>
        </authorList>
    </citation>
    <scope>NUCLEOTIDE SEQUENCE [LARGE SCALE GENOMIC DNA]</scope>
    <source>
        <strain evidence="5 6">L9</strain>
    </source>
</reference>
<dbReference type="RefSeq" id="WP_155667672.1">
    <property type="nucleotide sequence ID" value="NZ_WOCA01000003.1"/>
</dbReference>